<evidence type="ECO:0000313" key="1">
    <source>
        <dbReference type="EMBL" id="THD20995.1"/>
    </source>
</evidence>
<organism evidence="1 2">
    <name type="scientific">Fasciola hepatica</name>
    <name type="common">Liver fluke</name>
    <dbReference type="NCBI Taxonomy" id="6192"/>
    <lineage>
        <taxon>Eukaryota</taxon>
        <taxon>Metazoa</taxon>
        <taxon>Spiralia</taxon>
        <taxon>Lophotrochozoa</taxon>
        <taxon>Platyhelminthes</taxon>
        <taxon>Trematoda</taxon>
        <taxon>Digenea</taxon>
        <taxon>Plagiorchiida</taxon>
        <taxon>Echinostomata</taxon>
        <taxon>Echinostomatoidea</taxon>
        <taxon>Fasciolidae</taxon>
        <taxon>Fasciola</taxon>
    </lineage>
</organism>
<accession>A0A4E0R0S0</accession>
<reference evidence="1" key="1">
    <citation type="submission" date="2019-03" db="EMBL/GenBank/DDBJ databases">
        <title>Improved annotation for the trematode Fasciola hepatica.</title>
        <authorList>
            <person name="Choi Y.-J."/>
            <person name="Martin J."/>
            <person name="Mitreva M."/>
        </authorList>
    </citation>
    <scope>NUCLEOTIDE SEQUENCE [LARGE SCALE GENOMIC DNA]</scope>
</reference>
<comment type="caution">
    <text evidence="1">The sequence shown here is derived from an EMBL/GenBank/DDBJ whole genome shotgun (WGS) entry which is preliminary data.</text>
</comment>
<evidence type="ECO:0000313" key="2">
    <source>
        <dbReference type="Proteomes" id="UP000230066"/>
    </source>
</evidence>
<protein>
    <submittedName>
        <fullName evidence="1">Uncharacterized protein</fullName>
    </submittedName>
</protein>
<dbReference type="Proteomes" id="UP000230066">
    <property type="component" value="Unassembled WGS sequence"/>
</dbReference>
<dbReference type="AlphaFoldDB" id="A0A4E0R0S0"/>
<dbReference type="EMBL" id="JXXN02003961">
    <property type="protein sequence ID" value="THD20995.1"/>
    <property type="molecule type" value="Genomic_DNA"/>
</dbReference>
<keyword evidence="2" id="KW-1185">Reference proteome</keyword>
<gene>
    <name evidence="1" type="ORF">D915_007841</name>
</gene>
<sequence length="99" mass="11449">MAKTNLHLRLFRMSQKVTLCLILCIAMITADRSVKVLLQDLEKFIEFWRKLSSDLIKNAADVSKIYRTLKERFISLKTNGMSECVSESLRNTCKDVECC</sequence>
<proteinExistence type="predicted"/>
<name>A0A4E0R0S0_FASHE</name>